<accession>A0A0A8YX09</accession>
<organism evidence="1">
    <name type="scientific">Arundo donax</name>
    <name type="common">Giant reed</name>
    <name type="synonym">Donax arundinaceus</name>
    <dbReference type="NCBI Taxonomy" id="35708"/>
    <lineage>
        <taxon>Eukaryota</taxon>
        <taxon>Viridiplantae</taxon>
        <taxon>Streptophyta</taxon>
        <taxon>Embryophyta</taxon>
        <taxon>Tracheophyta</taxon>
        <taxon>Spermatophyta</taxon>
        <taxon>Magnoliopsida</taxon>
        <taxon>Liliopsida</taxon>
        <taxon>Poales</taxon>
        <taxon>Poaceae</taxon>
        <taxon>PACMAD clade</taxon>
        <taxon>Arundinoideae</taxon>
        <taxon>Arundineae</taxon>
        <taxon>Arundo</taxon>
    </lineage>
</organism>
<dbReference type="AlphaFoldDB" id="A0A0A8YX09"/>
<reference evidence="1" key="1">
    <citation type="submission" date="2014-09" db="EMBL/GenBank/DDBJ databases">
        <authorList>
            <person name="Magalhaes I.L.F."/>
            <person name="Oliveira U."/>
            <person name="Santos F.R."/>
            <person name="Vidigal T.H.D.A."/>
            <person name="Brescovit A.D."/>
            <person name="Santos A.J."/>
        </authorList>
    </citation>
    <scope>NUCLEOTIDE SEQUENCE</scope>
    <source>
        <tissue evidence="1">Shoot tissue taken approximately 20 cm above the soil surface</tissue>
    </source>
</reference>
<reference evidence="1" key="2">
    <citation type="journal article" date="2015" name="Data Brief">
        <title>Shoot transcriptome of the giant reed, Arundo donax.</title>
        <authorList>
            <person name="Barrero R.A."/>
            <person name="Guerrero F.D."/>
            <person name="Moolhuijzen P."/>
            <person name="Goolsby J.A."/>
            <person name="Tidwell J."/>
            <person name="Bellgard S.E."/>
            <person name="Bellgard M.I."/>
        </authorList>
    </citation>
    <scope>NUCLEOTIDE SEQUENCE</scope>
    <source>
        <tissue evidence="1">Shoot tissue taken approximately 20 cm above the soil surface</tissue>
    </source>
</reference>
<evidence type="ECO:0000313" key="1">
    <source>
        <dbReference type="EMBL" id="JAD29978.1"/>
    </source>
</evidence>
<protein>
    <submittedName>
        <fullName evidence="1">Uncharacterized protein</fullName>
    </submittedName>
</protein>
<name>A0A0A8YX09_ARUDO</name>
<proteinExistence type="predicted"/>
<sequence>MSWRFYTKDWASWVLLYRPSAIRPKLACSLWLRLS</sequence>
<dbReference type="EMBL" id="GBRH01267917">
    <property type="protein sequence ID" value="JAD29978.1"/>
    <property type="molecule type" value="Transcribed_RNA"/>
</dbReference>